<dbReference type="Proteomes" id="UP000535890">
    <property type="component" value="Unassembled WGS sequence"/>
</dbReference>
<keyword evidence="2" id="KW-1185">Reference proteome</keyword>
<accession>A0A7Y9J683</accession>
<proteinExistence type="predicted"/>
<dbReference type="RefSeq" id="WP_179794412.1">
    <property type="nucleotide sequence ID" value="NZ_BAABHP010000021.1"/>
</dbReference>
<evidence type="ECO:0000313" key="2">
    <source>
        <dbReference type="Proteomes" id="UP000535890"/>
    </source>
</evidence>
<organism evidence="1 2">
    <name type="scientific">Actinomycetospora corticicola</name>
    <dbReference type="NCBI Taxonomy" id="663602"/>
    <lineage>
        <taxon>Bacteria</taxon>
        <taxon>Bacillati</taxon>
        <taxon>Actinomycetota</taxon>
        <taxon>Actinomycetes</taxon>
        <taxon>Pseudonocardiales</taxon>
        <taxon>Pseudonocardiaceae</taxon>
        <taxon>Actinomycetospora</taxon>
    </lineage>
</organism>
<evidence type="ECO:0000313" key="1">
    <source>
        <dbReference type="EMBL" id="NYD36786.1"/>
    </source>
</evidence>
<dbReference type="AlphaFoldDB" id="A0A7Y9J683"/>
<protein>
    <submittedName>
        <fullName evidence="1">Uncharacterized protein</fullName>
    </submittedName>
</protein>
<comment type="caution">
    <text evidence="1">The sequence shown here is derived from an EMBL/GenBank/DDBJ whole genome shotgun (WGS) entry which is preliminary data.</text>
</comment>
<dbReference type="EMBL" id="JACCBN010000001">
    <property type="protein sequence ID" value="NYD36786.1"/>
    <property type="molecule type" value="Genomic_DNA"/>
</dbReference>
<name>A0A7Y9J683_9PSEU</name>
<sequence length="95" mass="10317">MQGLTPRPAAAVHAPSFSCLYPGPVDDESVGMLYGPDLDGREAFRLTFTEPAAGGRTRAHFEPVPMHQVRALAAEERATDEAAARARAHAFWGRR</sequence>
<gene>
    <name evidence="1" type="ORF">BJ983_002888</name>
</gene>
<reference evidence="1 2" key="1">
    <citation type="submission" date="2020-07" db="EMBL/GenBank/DDBJ databases">
        <title>Sequencing the genomes of 1000 actinobacteria strains.</title>
        <authorList>
            <person name="Klenk H.-P."/>
        </authorList>
    </citation>
    <scope>NUCLEOTIDE SEQUENCE [LARGE SCALE GENOMIC DNA]</scope>
    <source>
        <strain evidence="1 2">DSM 45772</strain>
    </source>
</reference>